<feature type="signal peptide" evidence="3">
    <location>
        <begin position="1"/>
        <end position="26"/>
    </location>
</feature>
<feature type="compositionally biased region" description="Basic residues" evidence="2">
    <location>
        <begin position="292"/>
        <end position="310"/>
    </location>
</feature>
<dbReference type="AlphaFoldDB" id="A0A4Y6Q1E6"/>
<dbReference type="RefSeq" id="WP_141200807.1">
    <property type="nucleotide sequence ID" value="NZ_CP041186.1"/>
</dbReference>
<feature type="region of interest" description="Disordered" evidence="2">
    <location>
        <begin position="261"/>
        <end position="328"/>
    </location>
</feature>
<organism evidence="4 5">
    <name type="scientific">Persicimonas caeni</name>
    <dbReference type="NCBI Taxonomy" id="2292766"/>
    <lineage>
        <taxon>Bacteria</taxon>
        <taxon>Deltaproteobacteria</taxon>
        <taxon>Bradymonadales</taxon>
        <taxon>Bradymonadaceae</taxon>
        <taxon>Persicimonas</taxon>
    </lineage>
</organism>
<evidence type="ECO:0000313" key="4">
    <source>
        <dbReference type="EMBL" id="QDG54363.1"/>
    </source>
</evidence>
<evidence type="ECO:0000256" key="2">
    <source>
        <dbReference type="SAM" id="MobiDB-lite"/>
    </source>
</evidence>
<accession>A0A5B8YCS0</accession>
<keyword evidence="3" id="KW-0732">Signal</keyword>
<accession>A0A4Y6Q1E6</accession>
<feature type="compositionally biased region" description="Basic and acidic residues" evidence="2">
    <location>
        <begin position="216"/>
        <end position="225"/>
    </location>
</feature>
<feature type="compositionally biased region" description="Acidic residues" evidence="2">
    <location>
        <begin position="226"/>
        <end position="235"/>
    </location>
</feature>
<protein>
    <submittedName>
        <fullName evidence="4">Uncharacterized protein</fullName>
    </submittedName>
</protein>
<sequence>MSNTSRLVSGLVVVLSLFCFALPAFAGSKDGLSAPLGDIKWGDKKAKVVEKVKQQMLQKLRERDDLKNDRVLMQRERRRVLDEIDRFEKSYEELDKNTSYKVSIISDEFIKGNGEAVMRVKDKIANRYYFFIDGGLYKMVVAYNQQYLKNVGFETFVVQAAKKYGKPDDTAYGYADGEEVLTAAEWTDNNTVLRVKNKKEFYDTFTMTFAEKSTDKRLEAKRESMADDGEGDEISSEVKALTARSASDADADVVDSIVGDSDINLNEGRPVDEQVRHGEQAKQAEAVAAKEKKTKKKKRKKKKRKKKKKRDFSDIEASGGGGDDLIIY</sequence>
<gene>
    <name evidence="4" type="ORF">FIV42_27535</name>
</gene>
<feature type="compositionally biased region" description="Gly residues" evidence="2">
    <location>
        <begin position="318"/>
        <end position="328"/>
    </location>
</feature>
<feature type="coiled-coil region" evidence="1">
    <location>
        <begin position="49"/>
        <end position="97"/>
    </location>
</feature>
<dbReference type="OrthoDB" id="5495674at2"/>
<keyword evidence="5" id="KW-1185">Reference proteome</keyword>
<evidence type="ECO:0000313" key="5">
    <source>
        <dbReference type="Proteomes" id="UP000315995"/>
    </source>
</evidence>
<dbReference type="Proteomes" id="UP000315995">
    <property type="component" value="Chromosome"/>
</dbReference>
<feature type="compositionally biased region" description="Basic and acidic residues" evidence="2">
    <location>
        <begin position="269"/>
        <end position="282"/>
    </location>
</feature>
<reference evidence="4 5" key="1">
    <citation type="submission" date="2019-06" db="EMBL/GenBank/DDBJ databases">
        <title>Persicimonas caeni gen. nov., sp. nov., a predatory bacterium isolated from solar saltern.</title>
        <authorList>
            <person name="Wang S."/>
        </authorList>
    </citation>
    <scope>NUCLEOTIDE SEQUENCE [LARGE SCALE GENOMIC DNA]</scope>
    <source>
        <strain evidence="4 5">YN101</strain>
    </source>
</reference>
<proteinExistence type="predicted"/>
<dbReference type="EMBL" id="CP041186">
    <property type="protein sequence ID" value="QDG54363.1"/>
    <property type="molecule type" value="Genomic_DNA"/>
</dbReference>
<name>A0A4Y6Q1E6_PERCE</name>
<feature type="chain" id="PRO_5030106847" evidence="3">
    <location>
        <begin position="27"/>
        <end position="328"/>
    </location>
</feature>
<feature type="region of interest" description="Disordered" evidence="2">
    <location>
        <begin position="216"/>
        <end position="236"/>
    </location>
</feature>
<evidence type="ECO:0000256" key="3">
    <source>
        <dbReference type="SAM" id="SignalP"/>
    </source>
</evidence>
<evidence type="ECO:0000256" key="1">
    <source>
        <dbReference type="SAM" id="Coils"/>
    </source>
</evidence>
<keyword evidence="1" id="KW-0175">Coiled coil</keyword>